<dbReference type="PANTHER" id="PTHR11017:SF307">
    <property type="entry name" value="TIR DOMAIN, P-LOOP CONTAINING NUCLEOSIDE TRIPHOSPHATE HYDROLASE"/>
    <property type="match status" value="1"/>
</dbReference>
<gene>
    <name evidence="1" type="ORF">E3N88_09372</name>
</gene>
<dbReference type="Gene3D" id="3.80.10.10">
    <property type="entry name" value="Ribonuclease Inhibitor"/>
    <property type="match status" value="2"/>
</dbReference>
<dbReference type="InterPro" id="IPR044974">
    <property type="entry name" value="Disease_R_plants"/>
</dbReference>
<evidence type="ECO:0000313" key="2">
    <source>
        <dbReference type="Proteomes" id="UP000326396"/>
    </source>
</evidence>
<dbReference type="OrthoDB" id="1710071at2759"/>
<accession>A0A5N6PL33</accession>
<organism evidence="1 2">
    <name type="scientific">Mikania micrantha</name>
    <name type="common">bitter vine</name>
    <dbReference type="NCBI Taxonomy" id="192012"/>
    <lineage>
        <taxon>Eukaryota</taxon>
        <taxon>Viridiplantae</taxon>
        <taxon>Streptophyta</taxon>
        <taxon>Embryophyta</taxon>
        <taxon>Tracheophyta</taxon>
        <taxon>Spermatophyta</taxon>
        <taxon>Magnoliopsida</taxon>
        <taxon>eudicotyledons</taxon>
        <taxon>Gunneridae</taxon>
        <taxon>Pentapetalae</taxon>
        <taxon>asterids</taxon>
        <taxon>campanulids</taxon>
        <taxon>Asterales</taxon>
        <taxon>Asteraceae</taxon>
        <taxon>Asteroideae</taxon>
        <taxon>Heliantheae alliance</taxon>
        <taxon>Eupatorieae</taxon>
        <taxon>Mikania</taxon>
    </lineage>
</organism>
<dbReference type="InterPro" id="IPR032675">
    <property type="entry name" value="LRR_dom_sf"/>
</dbReference>
<dbReference type="AlphaFoldDB" id="A0A5N6PL33"/>
<keyword evidence="2" id="KW-1185">Reference proteome</keyword>
<sequence>MDSLKLLQLNFVELKGSYGYFSEDLRWLCWHGFHLRSIPFDLYMGNMVAVDMSDSNLEVFEPPMVLQSLQILNLKDSHNLSEIHNIFKIPHLETLILWNCYSLVKVCKTIRDLTSLALLNMTGCIKLFNREQINMSAASTSGGVVTKHPTFSFPFSLHRLFLRDCNLEYTDSNTLSFSGQPYLQYLNLGNSLFEFLPYYDHLNNLRVLDLSLSSRLRCLLFLPSTLAELYIYYCKLLEKISFQSRRFNLQEFGYEGCIKLYEVEGFINLVPIAKLDETELGHMKWLKEYQNHEVCLVGDDELTVGRSWHIQMLYEFDIRSTSLPDIDDPNMTPKYISKLPSVSFDVPSCPKNKMLKGINVIIKYAISGDDGAWFCKVSTTTGVDLMYNPMVFGKPEFGKVCIWLSYWPIGNTLEIGDTVNISIVVMSGLEVLECGVSLVYSDQETMKSNMGWEEVLEGDLSGFQLSTILVGDTIDYTEVRGWRKTGRPKQVNPSFTELKTIRCIIDGPELSVPSTQEIYENPYESDHEEIGDFISSLDEILTDKFDLPAPEAEVKLGYISGKKEDKPGYESEKEDKAYQRLIKSKKSACYVL</sequence>
<reference evidence="1 2" key="1">
    <citation type="submission" date="2019-05" db="EMBL/GenBank/DDBJ databases">
        <title>Mikania micrantha, genome provides insights into the molecular mechanism of rapid growth.</title>
        <authorList>
            <person name="Liu B."/>
        </authorList>
    </citation>
    <scope>NUCLEOTIDE SEQUENCE [LARGE SCALE GENOMIC DNA]</scope>
    <source>
        <strain evidence="1">NLD-2019</strain>
        <tissue evidence="1">Leaf</tissue>
    </source>
</reference>
<dbReference type="SUPFAM" id="SSF52058">
    <property type="entry name" value="L domain-like"/>
    <property type="match status" value="1"/>
</dbReference>
<dbReference type="PANTHER" id="PTHR11017">
    <property type="entry name" value="LEUCINE-RICH REPEAT-CONTAINING PROTEIN"/>
    <property type="match status" value="1"/>
</dbReference>
<comment type="caution">
    <text evidence="1">The sequence shown here is derived from an EMBL/GenBank/DDBJ whole genome shotgun (WGS) entry which is preliminary data.</text>
</comment>
<name>A0A5N6PL33_9ASTR</name>
<evidence type="ECO:0000313" key="1">
    <source>
        <dbReference type="EMBL" id="KAD6454666.1"/>
    </source>
</evidence>
<dbReference type="EMBL" id="SZYD01000004">
    <property type="protein sequence ID" value="KAD6454666.1"/>
    <property type="molecule type" value="Genomic_DNA"/>
</dbReference>
<dbReference type="Proteomes" id="UP000326396">
    <property type="component" value="Linkage Group LG12"/>
</dbReference>
<dbReference type="GO" id="GO:0006952">
    <property type="term" value="P:defense response"/>
    <property type="evidence" value="ECO:0007669"/>
    <property type="project" value="InterPro"/>
</dbReference>
<proteinExistence type="predicted"/>
<protein>
    <submittedName>
        <fullName evidence="1">Uncharacterized protein</fullName>
    </submittedName>
</protein>